<evidence type="ECO:0000259" key="1">
    <source>
        <dbReference type="Pfam" id="PF01425"/>
    </source>
</evidence>
<dbReference type="InterPro" id="IPR023631">
    <property type="entry name" value="Amidase_dom"/>
</dbReference>
<evidence type="ECO:0000313" key="2">
    <source>
        <dbReference type="EMBL" id="BEP28316.1"/>
    </source>
</evidence>
<reference evidence="2 3" key="1">
    <citation type="submission" date="2023-08" db="EMBL/GenBank/DDBJ databases">
        <title>Helicovermis profunda gen. nov., sp. nov., a novel mesophilic, fermentative bacterium within the Bacillota from a deep-sea hydrothermal vent chimney.</title>
        <authorList>
            <person name="Miyazaki U."/>
            <person name="Mizutani D."/>
            <person name="Hashimoto Y."/>
            <person name="Tame A."/>
            <person name="Sawayama S."/>
            <person name="Miyazaki J."/>
            <person name="Takai K."/>
            <person name="Nakagawa S."/>
        </authorList>
    </citation>
    <scope>NUCLEOTIDE SEQUENCE [LARGE SCALE GENOMIC DNA]</scope>
    <source>
        <strain evidence="2 3">S502</strain>
    </source>
</reference>
<protein>
    <submittedName>
        <fullName evidence="2">Amidase family protein</fullName>
    </submittedName>
</protein>
<dbReference type="PANTHER" id="PTHR42678">
    <property type="entry name" value="AMIDASE"/>
    <property type="match status" value="1"/>
</dbReference>
<dbReference type="Proteomes" id="UP001321786">
    <property type="component" value="Chromosome"/>
</dbReference>
<dbReference type="AlphaFoldDB" id="A0AAU9E1R7"/>
<sequence>MDKFILEETTIKEIHRAFIEGTLTSTELVEMYLKRIEKLDGKVNSVILINPKCKDEARKIDSDIKNDGITKKLQGIPIILKDNVDVKGLVTTAGSLSLKENIASEDSFIVKKFKEEGAIILAKVNLHEFAIWGETISSIKGQTINPYDSSRTPGGSSGGTGASIALNFGTVGIGTDTINSVRSPSSANSLVGIRPTIGLVSRGGIVPYSYTQDTAGPLARTVEDAVKVLDVISGYDKDDIVTSWSYNEKNKNYLNHLIVHGLKEKRIGVLNNFFGKEEIHYETNVAVRESIEIMKLNGADIIQINDIIDSEYLVKNVSVHLHDLKDHLNSYLEKLPKNLPHSVSDILKSKKYHSGIEENLQNAMKLSTDSDEYNKRLVLREKVKTDTMNLFSKYDLDAIVYPHQKQLVCKIGESQNERNGVLASVTGFPSICMPSGFSKPTKTSPLGVPIGLELLGTPFSEEKLIEISYSFEIFSKKRQKPKL</sequence>
<dbReference type="SUPFAM" id="SSF75304">
    <property type="entry name" value="Amidase signature (AS) enzymes"/>
    <property type="match status" value="1"/>
</dbReference>
<dbReference type="RefSeq" id="WP_338536642.1">
    <property type="nucleotide sequence ID" value="NZ_AP028654.1"/>
</dbReference>
<accession>A0AAU9E1R7</accession>
<dbReference type="PANTHER" id="PTHR42678:SF5">
    <property type="entry name" value="GLUTAMYL-TRNA(GLN) AMIDOTRANSFERASE SUBUNIT A"/>
    <property type="match status" value="1"/>
</dbReference>
<evidence type="ECO:0000313" key="3">
    <source>
        <dbReference type="Proteomes" id="UP001321786"/>
    </source>
</evidence>
<name>A0AAU9E1R7_9FIRM</name>
<dbReference type="InterPro" id="IPR036928">
    <property type="entry name" value="AS_sf"/>
</dbReference>
<dbReference type="KEGG" id="hprf:HLPR_06470"/>
<proteinExistence type="predicted"/>
<feature type="domain" description="Amidase" evidence="1">
    <location>
        <begin position="27"/>
        <end position="464"/>
    </location>
</feature>
<gene>
    <name evidence="2" type="ORF">HLPR_06470</name>
</gene>
<keyword evidence="3" id="KW-1185">Reference proteome</keyword>
<dbReference type="Pfam" id="PF01425">
    <property type="entry name" value="Amidase"/>
    <property type="match status" value="1"/>
</dbReference>
<dbReference type="Gene3D" id="3.90.1300.10">
    <property type="entry name" value="Amidase signature (AS) domain"/>
    <property type="match status" value="1"/>
</dbReference>
<organism evidence="2 3">
    <name type="scientific">Helicovermis profundi</name>
    <dbReference type="NCBI Taxonomy" id="3065157"/>
    <lineage>
        <taxon>Bacteria</taxon>
        <taxon>Bacillati</taxon>
        <taxon>Bacillota</taxon>
        <taxon>Clostridia</taxon>
        <taxon>Helicovermis</taxon>
    </lineage>
</organism>
<dbReference type="EMBL" id="AP028654">
    <property type="protein sequence ID" value="BEP28316.1"/>
    <property type="molecule type" value="Genomic_DNA"/>
</dbReference>